<gene>
    <name evidence="10" type="ORF">IEQ34_019058</name>
</gene>
<dbReference type="InterPro" id="IPR017930">
    <property type="entry name" value="Myb_dom"/>
</dbReference>
<dbReference type="GO" id="GO:0005634">
    <property type="term" value="C:nucleus"/>
    <property type="evidence" value="ECO:0007669"/>
    <property type="project" value="UniProtKB-SubCell"/>
</dbReference>
<dbReference type="Gene3D" id="1.10.10.60">
    <property type="entry name" value="Homeodomain-like"/>
    <property type="match status" value="2"/>
</dbReference>
<evidence type="ECO:0000256" key="4">
    <source>
        <dbReference type="ARBA" id="ARBA00023125"/>
    </source>
</evidence>
<dbReference type="PROSITE" id="PS51294">
    <property type="entry name" value="HTH_MYB"/>
    <property type="match status" value="2"/>
</dbReference>
<dbReference type="Proteomes" id="UP000775213">
    <property type="component" value="Unassembled WGS sequence"/>
</dbReference>
<keyword evidence="6" id="KW-0539">Nucleus</keyword>
<dbReference type="FunFam" id="1.10.10.60:FF:000060">
    <property type="entry name" value="MYB transcription factor"/>
    <property type="match status" value="1"/>
</dbReference>
<evidence type="ECO:0000313" key="10">
    <source>
        <dbReference type="EMBL" id="KAH0451759.1"/>
    </source>
</evidence>
<dbReference type="PROSITE" id="PS50090">
    <property type="entry name" value="MYB_LIKE"/>
    <property type="match status" value="1"/>
</dbReference>
<dbReference type="PANTHER" id="PTHR47996:SF3">
    <property type="entry name" value="TRANSCRIPTION FACTOR DUO1"/>
    <property type="match status" value="1"/>
</dbReference>
<evidence type="ECO:0008006" key="12">
    <source>
        <dbReference type="Google" id="ProtNLM"/>
    </source>
</evidence>
<evidence type="ECO:0000256" key="2">
    <source>
        <dbReference type="ARBA" id="ARBA00022737"/>
    </source>
</evidence>
<keyword evidence="5" id="KW-0804">Transcription</keyword>
<evidence type="ECO:0000256" key="6">
    <source>
        <dbReference type="ARBA" id="ARBA00023242"/>
    </source>
</evidence>
<evidence type="ECO:0000259" key="9">
    <source>
        <dbReference type="PROSITE" id="PS51294"/>
    </source>
</evidence>
<dbReference type="PANTHER" id="PTHR47996">
    <property type="entry name" value="TRANSCRIPTION FACTOR DUO1"/>
    <property type="match status" value="1"/>
</dbReference>
<comment type="caution">
    <text evidence="10">The sequence shown here is derived from an EMBL/GenBank/DDBJ whole genome shotgun (WGS) entry which is preliminary data.</text>
</comment>
<feature type="domain" description="HTH myb-type" evidence="9">
    <location>
        <begin position="24"/>
        <end position="77"/>
    </location>
</feature>
<dbReference type="EMBL" id="JAGFBR010000017">
    <property type="protein sequence ID" value="KAH0451759.1"/>
    <property type="molecule type" value="Genomic_DNA"/>
</dbReference>
<keyword evidence="2" id="KW-0677">Repeat</keyword>
<dbReference type="Pfam" id="PF00249">
    <property type="entry name" value="Myb_DNA-binding"/>
    <property type="match status" value="1"/>
</dbReference>
<dbReference type="InterPro" id="IPR053106">
    <property type="entry name" value="Plant_Male-Germline_Reg_TFs"/>
</dbReference>
<evidence type="ECO:0000256" key="3">
    <source>
        <dbReference type="ARBA" id="ARBA00023015"/>
    </source>
</evidence>
<protein>
    <recommendedName>
        <fullName evidence="12">MYB transcription factor</fullName>
    </recommendedName>
</protein>
<keyword evidence="3" id="KW-0805">Transcription regulation</keyword>
<dbReference type="CDD" id="cd00167">
    <property type="entry name" value="SANT"/>
    <property type="match status" value="1"/>
</dbReference>
<dbReference type="SUPFAM" id="SSF46689">
    <property type="entry name" value="Homeodomain-like"/>
    <property type="match status" value="1"/>
</dbReference>
<evidence type="ECO:0000256" key="7">
    <source>
        <dbReference type="SAM" id="MobiDB-lite"/>
    </source>
</evidence>
<feature type="region of interest" description="Disordered" evidence="7">
    <location>
        <begin position="1"/>
        <end position="25"/>
    </location>
</feature>
<feature type="domain" description="Myb-like" evidence="8">
    <location>
        <begin position="21"/>
        <end position="73"/>
    </location>
</feature>
<organism evidence="10 11">
    <name type="scientific">Dendrobium chrysotoxum</name>
    <name type="common">Orchid</name>
    <dbReference type="NCBI Taxonomy" id="161865"/>
    <lineage>
        <taxon>Eukaryota</taxon>
        <taxon>Viridiplantae</taxon>
        <taxon>Streptophyta</taxon>
        <taxon>Embryophyta</taxon>
        <taxon>Tracheophyta</taxon>
        <taxon>Spermatophyta</taxon>
        <taxon>Magnoliopsida</taxon>
        <taxon>Liliopsida</taxon>
        <taxon>Asparagales</taxon>
        <taxon>Orchidaceae</taxon>
        <taxon>Epidendroideae</taxon>
        <taxon>Malaxideae</taxon>
        <taxon>Dendrobiinae</taxon>
        <taxon>Dendrobium</taxon>
    </lineage>
</organism>
<evidence type="ECO:0000313" key="11">
    <source>
        <dbReference type="Proteomes" id="UP000775213"/>
    </source>
</evidence>
<sequence length="160" mass="18467">MDSGGSGDWKELPETATAAAPAPIKKGPWTVEEDELLMDYVKKHGPRDWSSILSKGLLPRTGKSCRLRWVNKLRPDLKREVDANSLWMRSARAVIDTQARFGNKWARIATFLPSRMDNDFKKFWSTRHKRLAKLLQTPLPVRSPKRQKRLAELEKFVCRP</sequence>
<feature type="domain" description="HTH myb-type" evidence="9">
    <location>
        <begin position="92"/>
        <end position="132"/>
    </location>
</feature>
<name>A0AAV7G7U2_DENCH</name>
<dbReference type="SMART" id="SM00717">
    <property type="entry name" value="SANT"/>
    <property type="match status" value="2"/>
</dbReference>
<dbReference type="AlphaFoldDB" id="A0AAV7G7U2"/>
<dbReference type="InterPro" id="IPR009057">
    <property type="entry name" value="Homeodomain-like_sf"/>
</dbReference>
<reference evidence="10 11" key="1">
    <citation type="journal article" date="2021" name="Hortic Res">
        <title>Chromosome-scale assembly of the Dendrobium chrysotoxum genome enhances the understanding of orchid evolution.</title>
        <authorList>
            <person name="Zhang Y."/>
            <person name="Zhang G.Q."/>
            <person name="Zhang D."/>
            <person name="Liu X.D."/>
            <person name="Xu X.Y."/>
            <person name="Sun W.H."/>
            <person name="Yu X."/>
            <person name="Zhu X."/>
            <person name="Wang Z.W."/>
            <person name="Zhao X."/>
            <person name="Zhong W.Y."/>
            <person name="Chen H."/>
            <person name="Yin W.L."/>
            <person name="Huang T."/>
            <person name="Niu S.C."/>
            <person name="Liu Z.J."/>
        </authorList>
    </citation>
    <scope>NUCLEOTIDE SEQUENCE [LARGE SCALE GENOMIC DNA]</scope>
    <source>
        <strain evidence="10">Lindl</strain>
    </source>
</reference>
<keyword evidence="11" id="KW-1185">Reference proteome</keyword>
<dbReference type="GO" id="GO:0003677">
    <property type="term" value="F:DNA binding"/>
    <property type="evidence" value="ECO:0007669"/>
    <property type="project" value="UniProtKB-KW"/>
</dbReference>
<accession>A0AAV7G7U2</accession>
<evidence type="ECO:0000256" key="5">
    <source>
        <dbReference type="ARBA" id="ARBA00023163"/>
    </source>
</evidence>
<dbReference type="InterPro" id="IPR001005">
    <property type="entry name" value="SANT/Myb"/>
</dbReference>
<comment type="subcellular location">
    <subcellularLocation>
        <location evidence="1">Nucleus</location>
    </subcellularLocation>
</comment>
<keyword evidence="4" id="KW-0238">DNA-binding</keyword>
<evidence type="ECO:0000259" key="8">
    <source>
        <dbReference type="PROSITE" id="PS50090"/>
    </source>
</evidence>
<proteinExistence type="predicted"/>
<evidence type="ECO:0000256" key="1">
    <source>
        <dbReference type="ARBA" id="ARBA00004123"/>
    </source>
</evidence>